<gene>
    <name evidence="1" type="ORF">JOC54_000527</name>
</gene>
<organism evidence="1 2">
    <name type="scientific">Shouchella xiaoxiensis</name>
    <dbReference type="NCBI Taxonomy" id="766895"/>
    <lineage>
        <taxon>Bacteria</taxon>
        <taxon>Bacillati</taxon>
        <taxon>Bacillota</taxon>
        <taxon>Bacilli</taxon>
        <taxon>Bacillales</taxon>
        <taxon>Bacillaceae</taxon>
        <taxon>Shouchella</taxon>
    </lineage>
</organism>
<evidence type="ECO:0008006" key="3">
    <source>
        <dbReference type="Google" id="ProtNLM"/>
    </source>
</evidence>
<dbReference type="SUPFAM" id="SSF102705">
    <property type="entry name" value="NIF3 (NGG1p interacting factor 3)-like"/>
    <property type="match status" value="1"/>
</dbReference>
<dbReference type="InterPro" id="IPR015867">
    <property type="entry name" value="N-reg_PII/ATP_PRibTrfase_C"/>
</dbReference>
<protein>
    <recommendedName>
        <fullName evidence="3">Cytochrome C biogenesis protein</fullName>
    </recommendedName>
</protein>
<dbReference type="InterPro" id="IPR036069">
    <property type="entry name" value="DUF34/NIF3_sf"/>
</dbReference>
<dbReference type="PANTHER" id="PTHR41774">
    <property type="match status" value="1"/>
</dbReference>
<evidence type="ECO:0000313" key="2">
    <source>
        <dbReference type="Proteomes" id="UP001179280"/>
    </source>
</evidence>
<dbReference type="EMBL" id="JAFBCV010000001">
    <property type="protein sequence ID" value="MBM7837296.1"/>
    <property type="molecule type" value="Genomic_DNA"/>
</dbReference>
<sequence>MTFTRVKIEVYLPEETIVPLRNELNEQGLLTVDHYDHVVSYTEVRGYWRPLQGADPVNGRIGELCYGPECKMEFSCNYHQLPKVKQLIETIHPYEKPVYYVIPLFV</sequence>
<proteinExistence type="predicted"/>
<dbReference type="Gene3D" id="3.30.70.120">
    <property type="match status" value="1"/>
</dbReference>
<reference evidence="1" key="1">
    <citation type="submission" date="2021-01" db="EMBL/GenBank/DDBJ databases">
        <title>Genomic Encyclopedia of Type Strains, Phase IV (KMG-IV): sequencing the most valuable type-strain genomes for metagenomic binning, comparative biology and taxonomic classification.</title>
        <authorList>
            <person name="Goeker M."/>
        </authorList>
    </citation>
    <scope>NUCLEOTIDE SEQUENCE</scope>
    <source>
        <strain evidence="1">DSM 21943</strain>
    </source>
</reference>
<comment type="caution">
    <text evidence="1">The sequence shown here is derived from an EMBL/GenBank/DDBJ whole genome shotgun (WGS) entry which is preliminary data.</text>
</comment>
<dbReference type="RefSeq" id="WP_204464206.1">
    <property type="nucleotide sequence ID" value="NZ_JAFBCV010000001.1"/>
</dbReference>
<keyword evidence="2" id="KW-1185">Reference proteome</keyword>
<accession>A0ABS2SQJ7</accession>
<name>A0ABS2SQJ7_9BACI</name>
<dbReference type="PANTHER" id="PTHR41774:SF1">
    <property type="entry name" value="NGG1P INTERACTING FACTOR NIF3"/>
    <property type="match status" value="1"/>
</dbReference>
<evidence type="ECO:0000313" key="1">
    <source>
        <dbReference type="EMBL" id="MBM7837296.1"/>
    </source>
</evidence>
<dbReference type="Proteomes" id="UP001179280">
    <property type="component" value="Unassembled WGS sequence"/>
</dbReference>